<keyword evidence="1" id="KW-1133">Transmembrane helix</keyword>
<feature type="transmembrane region" description="Helical" evidence="1">
    <location>
        <begin position="269"/>
        <end position="290"/>
    </location>
</feature>
<reference evidence="2 3" key="1">
    <citation type="submission" date="2012-06" db="EMBL/GenBank/DDBJ databases">
        <title>Draft Genome Sequence of Lactobacillus hominis Strain CRBIP 24.179T, isolated from human intestine.</title>
        <authorList>
            <person name="Cousin S."/>
            <person name="Ma L."/>
            <person name="Bizet C."/>
            <person name="Loux V."/>
            <person name="Bouchier C."/>
            <person name="Clermont D."/>
            <person name="Creno S."/>
        </authorList>
    </citation>
    <scope>NUCLEOTIDE SEQUENCE [LARGE SCALE GENOMIC DNA]</scope>
    <source>
        <strain evidence="3">CRBIP 24.179T</strain>
    </source>
</reference>
<feature type="transmembrane region" description="Helical" evidence="1">
    <location>
        <begin position="223"/>
        <end position="243"/>
    </location>
</feature>
<dbReference type="STRING" id="1423758.FC41_GL001609"/>
<accession>I7IW52</accession>
<evidence type="ECO:0000313" key="3">
    <source>
        <dbReference type="Proteomes" id="UP000009320"/>
    </source>
</evidence>
<evidence type="ECO:0000256" key="1">
    <source>
        <dbReference type="SAM" id="Phobius"/>
    </source>
</evidence>
<keyword evidence="1" id="KW-0812">Transmembrane</keyword>
<dbReference type="Proteomes" id="UP000009320">
    <property type="component" value="Unassembled WGS sequence"/>
</dbReference>
<dbReference type="RefSeq" id="WP_008471691.1">
    <property type="nucleotide sequence ID" value="NZ_AYZP01000005.1"/>
</dbReference>
<keyword evidence="3" id="KW-1185">Reference proteome</keyword>
<dbReference type="OrthoDB" id="2317714at2"/>
<dbReference type="PATRIC" id="fig|1423758.3.peg.1639"/>
<protein>
    <recommendedName>
        <fullName evidence="4">MacB-like periplasmic core domain-containing protein</fullName>
    </recommendedName>
</protein>
<evidence type="ECO:0008006" key="4">
    <source>
        <dbReference type="Google" id="ProtNLM"/>
    </source>
</evidence>
<feature type="transmembrane region" description="Helical" evidence="1">
    <location>
        <begin position="296"/>
        <end position="318"/>
    </location>
</feature>
<dbReference type="eggNOG" id="ENOG5033H40">
    <property type="taxonomic scope" value="Bacteria"/>
</dbReference>
<gene>
    <name evidence="2" type="ORF">BN55_05570</name>
</gene>
<comment type="caution">
    <text evidence="2">The sequence shown here is derived from an EMBL/GenBank/DDBJ whole genome shotgun (WGS) entry which is preliminary data.</text>
</comment>
<dbReference type="AlphaFoldDB" id="I7IW52"/>
<evidence type="ECO:0000313" key="2">
    <source>
        <dbReference type="EMBL" id="CCI82568.1"/>
    </source>
</evidence>
<keyword evidence="1" id="KW-0472">Membrane</keyword>
<proteinExistence type="predicted"/>
<dbReference type="GeneID" id="82847774"/>
<organism evidence="2 3">
    <name type="scientific">Lactobacillus hominis DSM 23910 = CRBIP 24.179</name>
    <dbReference type="NCBI Taxonomy" id="1423758"/>
    <lineage>
        <taxon>Bacteria</taxon>
        <taxon>Bacillati</taxon>
        <taxon>Bacillota</taxon>
        <taxon>Bacilli</taxon>
        <taxon>Lactobacillales</taxon>
        <taxon>Lactobacillaceae</taxon>
        <taxon>Lactobacillus</taxon>
    </lineage>
</organism>
<sequence>MKFKKFIVILVSLLCFIGLAVTLSIQQSQRADQVLNNNGLSSPYYILSPRKKMTIKHFLTYLDRQNDAHLQVHFKSPYDKRRILIWANYNLKSQPMSKGESRYFSKSDFTGSIPFAVISAQTHDNLVTSQNNKYIKEGRHYYSVIGELKQNSENPNGQTPYYLTAGINQPTGLENIKNFNITIDGINKKDVQQVARFSKATVKTVDYTKSYNRKHGISPTKKFIFATFCVIVAAVDAFIWALLDSVPLRRNYFKNVVLAKLLRSSGMRFLLVDLVLFLLVYGVLPLMMFYSNHEQLFTLLLAVFALQCFTFGMTMLFIKKRKDENNAVTR</sequence>
<dbReference type="EMBL" id="CAKE01000028">
    <property type="protein sequence ID" value="CCI82568.1"/>
    <property type="molecule type" value="Genomic_DNA"/>
</dbReference>
<name>I7IW52_9LACO</name>